<accession>A0A401TSJ9</accession>
<feature type="compositionally biased region" description="Basic and acidic residues" evidence="1">
    <location>
        <begin position="46"/>
        <end position="69"/>
    </location>
</feature>
<protein>
    <submittedName>
        <fullName evidence="2">Uncharacterized protein</fullName>
    </submittedName>
</protein>
<name>A0A401TSJ9_CHIPU</name>
<dbReference type="EMBL" id="BEZZ01168306">
    <property type="protein sequence ID" value="GCC45624.1"/>
    <property type="molecule type" value="Genomic_DNA"/>
</dbReference>
<keyword evidence="3" id="KW-1185">Reference proteome</keyword>
<dbReference type="Proteomes" id="UP000287033">
    <property type="component" value="Unassembled WGS sequence"/>
</dbReference>
<evidence type="ECO:0000256" key="1">
    <source>
        <dbReference type="SAM" id="MobiDB-lite"/>
    </source>
</evidence>
<proteinExistence type="predicted"/>
<gene>
    <name evidence="2" type="ORF">chiPu_0029873</name>
</gene>
<reference evidence="2 3" key="1">
    <citation type="journal article" date="2018" name="Nat. Ecol. Evol.">
        <title>Shark genomes provide insights into elasmobranch evolution and the origin of vertebrates.</title>
        <authorList>
            <person name="Hara Y"/>
            <person name="Yamaguchi K"/>
            <person name="Onimaru K"/>
            <person name="Kadota M"/>
            <person name="Koyanagi M"/>
            <person name="Keeley SD"/>
            <person name="Tatsumi K"/>
            <person name="Tanaka K"/>
            <person name="Motone F"/>
            <person name="Kageyama Y"/>
            <person name="Nozu R"/>
            <person name="Adachi N"/>
            <person name="Nishimura O"/>
            <person name="Nakagawa R"/>
            <person name="Tanegashima C"/>
            <person name="Kiyatake I"/>
            <person name="Matsumoto R"/>
            <person name="Murakumo K"/>
            <person name="Nishida K"/>
            <person name="Terakita A"/>
            <person name="Kuratani S"/>
            <person name="Sato K"/>
            <person name="Hyodo S Kuraku.S."/>
        </authorList>
    </citation>
    <scope>NUCLEOTIDE SEQUENCE [LARGE SCALE GENOMIC DNA]</scope>
</reference>
<evidence type="ECO:0000313" key="3">
    <source>
        <dbReference type="Proteomes" id="UP000287033"/>
    </source>
</evidence>
<dbReference type="AlphaFoldDB" id="A0A401TSJ9"/>
<feature type="region of interest" description="Disordered" evidence="1">
    <location>
        <begin position="16"/>
        <end position="69"/>
    </location>
</feature>
<sequence length="69" mass="7842">MVGEIFRAGARALDDLEQQQQHAGGKQHVAERDLPLFARQQGQPDQRVREGHAGHQESDDVVDRERNEQ</sequence>
<evidence type="ECO:0000313" key="2">
    <source>
        <dbReference type="EMBL" id="GCC45624.1"/>
    </source>
</evidence>
<comment type="caution">
    <text evidence="2">The sequence shown here is derived from an EMBL/GenBank/DDBJ whole genome shotgun (WGS) entry which is preliminary data.</text>
</comment>
<feature type="non-terminal residue" evidence="2">
    <location>
        <position position="69"/>
    </location>
</feature>
<organism evidence="2 3">
    <name type="scientific">Chiloscyllium punctatum</name>
    <name type="common">Brownbanded bambooshark</name>
    <name type="synonym">Hemiscyllium punctatum</name>
    <dbReference type="NCBI Taxonomy" id="137246"/>
    <lineage>
        <taxon>Eukaryota</taxon>
        <taxon>Metazoa</taxon>
        <taxon>Chordata</taxon>
        <taxon>Craniata</taxon>
        <taxon>Vertebrata</taxon>
        <taxon>Chondrichthyes</taxon>
        <taxon>Elasmobranchii</taxon>
        <taxon>Galeomorphii</taxon>
        <taxon>Galeoidea</taxon>
        <taxon>Orectolobiformes</taxon>
        <taxon>Hemiscylliidae</taxon>
        <taxon>Chiloscyllium</taxon>
    </lineage>
</organism>